<dbReference type="OrthoDB" id="1394818at2759"/>
<dbReference type="Proteomes" id="UP001141806">
    <property type="component" value="Unassembled WGS sequence"/>
</dbReference>
<evidence type="ECO:0000313" key="2">
    <source>
        <dbReference type="Proteomes" id="UP001141806"/>
    </source>
</evidence>
<dbReference type="AlphaFoldDB" id="A0A9Q0JT71"/>
<dbReference type="InterPro" id="IPR032675">
    <property type="entry name" value="LRR_dom_sf"/>
</dbReference>
<dbReference type="Gene3D" id="3.80.10.10">
    <property type="entry name" value="Ribonuclease Inhibitor"/>
    <property type="match status" value="1"/>
</dbReference>
<gene>
    <name evidence="1" type="ORF">NE237_014195</name>
</gene>
<name>A0A9Q0JT71_9MAGN</name>
<evidence type="ECO:0000313" key="1">
    <source>
        <dbReference type="EMBL" id="KAJ4946707.1"/>
    </source>
</evidence>
<accession>A0A9Q0JT71</accession>
<dbReference type="EMBL" id="JAMYWD010000812">
    <property type="protein sequence ID" value="KAJ4946707.1"/>
    <property type="molecule type" value="Genomic_DNA"/>
</dbReference>
<keyword evidence="2" id="KW-1185">Reference proteome</keyword>
<comment type="caution">
    <text evidence="1">The sequence shown here is derived from an EMBL/GenBank/DDBJ whole genome shotgun (WGS) entry which is preliminary data.</text>
</comment>
<organism evidence="1 2">
    <name type="scientific">Protea cynaroides</name>
    <dbReference type="NCBI Taxonomy" id="273540"/>
    <lineage>
        <taxon>Eukaryota</taxon>
        <taxon>Viridiplantae</taxon>
        <taxon>Streptophyta</taxon>
        <taxon>Embryophyta</taxon>
        <taxon>Tracheophyta</taxon>
        <taxon>Spermatophyta</taxon>
        <taxon>Magnoliopsida</taxon>
        <taxon>Proteales</taxon>
        <taxon>Proteaceae</taxon>
        <taxon>Protea</taxon>
    </lineage>
</organism>
<proteinExistence type="predicted"/>
<sequence>MPSCYGFELSRCGVLRCQVYSVVPLSPGAESPRNAPRSSLLGHANVPRDAHYSGLLGHVEVPRCRGVFSCQVYSVMPICCGVNECSAIRSLQGNSLMGKITEVIGLMQALAVLDSNKNELVRPIPLILGNLNYTENWTIENPGYGYGQICTMGFMGICCINRITWSIKFGK</sequence>
<reference evidence="1" key="1">
    <citation type="journal article" date="2023" name="Plant J.">
        <title>The genome of the king protea, Protea cynaroides.</title>
        <authorList>
            <person name="Chang J."/>
            <person name="Duong T.A."/>
            <person name="Schoeman C."/>
            <person name="Ma X."/>
            <person name="Roodt D."/>
            <person name="Barker N."/>
            <person name="Li Z."/>
            <person name="Van de Peer Y."/>
            <person name="Mizrachi E."/>
        </authorList>
    </citation>
    <scope>NUCLEOTIDE SEQUENCE</scope>
    <source>
        <tissue evidence="1">Young leaves</tissue>
    </source>
</reference>
<protein>
    <submittedName>
        <fullName evidence="1">Uncharacterized protein</fullName>
    </submittedName>
</protein>